<protein>
    <recommendedName>
        <fullName evidence="1">DUF7640 domain-containing protein</fullName>
    </recommendedName>
</protein>
<name>A0ABD3N4F8_9STRA</name>
<dbReference type="Proteomes" id="UP001530400">
    <property type="component" value="Unassembled WGS sequence"/>
</dbReference>
<evidence type="ECO:0000313" key="2">
    <source>
        <dbReference type="EMBL" id="KAL3769931.1"/>
    </source>
</evidence>
<dbReference type="InterPro" id="IPR019524">
    <property type="entry name" value="B-solenoid_diatom-type"/>
</dbReference>
<sequence>MRLVASTTLPAAMAASQALRIGSTSAMASIINVAYDDEVKKPTSESYLTDEECSFVASFNLHGVGVATDTGILCSDYEQVCVEDATSNLGGRCASVTSDASRKLKGTTCTTKCTPASACEGLSQTFISTKIGDGSCCGEKACVGLSGGCFDILFDTDFYRHLIASLLADSTVGPKSCVGYKNCYYATNVTIGSKSCNGDSIKGSGGLYGYVCAYAKGTIGNDACYEYAACYQTEESNKKYSWNVGDSSCRGVGSCQFSGGAAISSGSCVGSYACSNATSSVIIKKNSCNSYQACYKNNGTVGMNSCNAKQACYMNSGVIGDNACNKVKECFGNNGTVTAAPTARPTKKDVSIYLLSTDHCMFDLPPH</sequence>
<dbReference type="PANTHER" id="PTHR22534">
    <property type="entry name" value="SRCR DOMAIN-CONTAINING PROTEIN"/>
    <property type="match status" value="1"/>
</dbReference>
<reference evidence="2 3" key="1">
    <citation type="submission" date="2024-10" db="EMBL/GenBank/DDBJ databases">
        <title>Updated reference genomes for cyclostephanoid diatoms.</title>
        <authorList>
            <person name="Roberts W.R."/>
            <person name="Alverson A.J."/>
        </authorList>
    </citation>
    <scope>NUCLEOTIDE SEQUENCE [LARGE SCALE GENOMIC DNA]</scope>
    <source>
        <strain evidence="2 3">AJA010-31</strain>
    </source>
</reference>
<accession>A0ABD3N4F8</accession>
<comment type="caution">
    <text evidence="2">The sequence shown here is derived from an EMBL/GenBank/DDBJ whole genome shotgun (WGS) entry which is preliminary data.</text>
</comment>
<dbReference type="EMBL" id="JALLPJ020001322">
    <property type="protein sequence ID" value="KAL3769931.1"/>
    <property type="molecule type" value="Genomic_DNA"/>
</dbReference>
<dbReference type="InterPro" id="IPR056057">
    <property type="entry name" value="DUF7640"/>
</dbReference>
<keyword evidence="3" id="KW-1185">Reference proteome</keyword>
<dbReference type="Pfam" id="PF24646">
    <property type="entry name" value="DUF7640"/>
    <property type="match status" value="1"/>
</dbReference>
<evidence type="ECO:0000259" key="1">
    <source>
        <dbReference type="Pfam" id="PF24646"/>
    </source>
</evidence>
<evidence type="ECO:0000313" key="3">
    <source>
        <dbReference type="Proteomes" id="UP001530400"/>
    </source>
</evidence>
<dbReference type="PANTHER" id="PTHR22534:SF5">
    <property type="entry name" value="SRCR DOMAIN-CONTAINING PROTEIN"/>
    <property type="match status" value="1"/>
</dbReference>
<organism evidence="2 3">
    <name type="scientific">Cyclotella atomus</name>
    <dbReference type="NCBI Taxonomy" id="382360"/>
    <lineage>
        <taxon>Eukaryota</taxon>
        <taxon>Sar</taxon>
        <taxon>Stramenopiles</taxon>
        <taxon>Ochrophyta</taxon>
        <taxon>Bacillariophyta</taxon>
        <taxon>Coscinodiscophyceae</taxon>
        <taxon>Thalassiosirophycidae</taxon>
        <taxon>Stephanodiscales</taxon>
        <taxon>Stephanodiscaceae</taxon>
        <taxon>Cyclotella</taxon>
    </lineage>
</organism>
<dbReference type="AlphaFoldDB" id="A0ABD3N4F8"/>
<feature type="domain" description="DUF7640" evidence="1">
    <location>
        <begin position="243"/>
        <end position="339"/>
    </location>
</feature>
<gene>
    <name evidence="2" type="ORF">ACHAWO_001879</name>
</gene>
<proteinExistence type="predicted"/>